<proteinExistence type="predicted"/>
<comment type="caution">
    <text evidence="2">The sequence shown here is derived from an EMBL/GenBank/DDBJ whole genome shotgun (WGS) entry which is preliminary data.</text>
</comment>
<name>A0A2D6YLB9_9DELT</name>
<feature type="transmembrane region" description="Helical" evidence="1">
    <location>
        <begin position="36"/>
        <end position="62"/>
    </location>
</feature>
<dbReference type="EMBL" id="NZEX01000127">
    <property type="protein sequence ID" value="MAH64008.1"/>
    <property type="molecule type" value="Genomic_DNA"/>
</dbReference>
<evidence type="ECO:0000313" key="3">
    <source>
        <dbReference type="Proteomes" id="UP000226525"/>
    </source>
</evidence>
<protein>
    <recommendedName>
        <fullName evidence="4">DUF454 family protein</fullName>
    </recommendedName>
</protein>
<dbReference type="Pfam" id="PF09656">
    <property type="entry name" value="PGPGW"/>
    <property type="match status" value="1"/>
</dbReference>
<evidence type="ECO:0000256" key="1">
    <source>
        <dbReference type="SAM" id="Phobius"/>
    </source>
</evidence>
<sequence length="114" mass="12868">MLKLAIWDCSLIIHNQLLFSMIWTNIAWLALGWSLILLGIMIVPLPLPLGLVSFTAGLAIILPRNKTARRIFSWGRHKCPWAVGPVVKVLEKLEKSRWLGGRRQSPSATQEITE</sequence>
<dbReference type="InterPro" id="IPR019099">
    <property type="entry name" value="Uncharacterised_PGPGW_TM"/>
</dbReference>
<keyword evidence="1" id="KW-0472">Membrane</keyword>
<gene>
    <name evidence="2" type="ORF">CMN54_11305</name>
</gene>
<dbReference type="Proteomes" id="UP000226525">
    <property type="component" value="Unassembled WGS sequence"/>
</dbReference>
<evidence type="ECO:0008006" key="4">
    <source>
        <dbReference type="Google" id="ProtNLM"/>
    </source>
</evidence>
<dbReference type="AlphaFoldDB" id="A0A2D6YLB9"/>
<evidence type="ECO:0000313" key="2">
    <source>
        <dbReference type="EMBL" id="MAH64008.1"/>
    </source>
</evidence>
<feature type="transmembrane region" description="Helical" evidence="1">
    <location>
        <begin position="12"/>
        <end position="30"/>
    </location>
</feature>
<reference evidence="3" key="1">
    <citation type="submission" date="2017-09" db="EMBL/GenBank/DDBJ databases">
        <title>The Reconstruction of 2,631 Draft Metagenome-Assembled Genomes from the Global Oceans.</title>
        <authorList>
            <person name="Tully B.J."/>
            <person name="Graham E.D."/>
            <person name="Heidelberg J.F."/>
        </authorList>
    </citation>
    <scope>NUCLEOTIDE SEQUENCE [LARGE SCALE GENOMIC DNA]</scope>
</reference>
<organism evidence="2 3">
    <name type="scientific">SAR324 cluster bacterium</name>
    <dbReference type="NCBI Taxonomy" id="2024889"/>
    <lineage>
        <taxon>Bacteria</taxon>
        <taxon>Deltaproteobacteria</taxon>
        <taxon>SAR324 cluster</taxon>
    </lineage>
</organism>
<keyword evidence="1" id="KW-0812">Transmembrane</keyword>
<accession>A0A2D6YLB9</accession>
<keyword evidence="1" id="KW-1133">Transmembrane helix</keyword>